<sequence length="306" mass="32321">MEKSPPRVSVEPADQQRALVSVTPDLGSAAQQTGAMALAPPVKLAGPAYATALEQAMAEQQREIALSRNEIEAARQEALQARRSEEHTKTELINARAKFAMDVAEIREGAARELDDRCERRAADARKRAAAADAAAAASRCALEAHRAQARRDVDAARQEAARADRASNRLLLILVLAAVGIAALTHRAVVTLPRKLERRTSRAARLRAALSEAVASNERAANACVQKIADAHRDGARTKRDRLEACDAAAAETSRALADVAANHYFCAPVSAVARVVDVAAGARAACAAPGLADSEPAASAKIRL</sequence>
<keyword evidence="2" id="KW-0812">Transmembrane</keyword>
<comment type="caution">
    <text evidence="3">The sequence shown here is derived from an EMBL/GenBank/DDBJ whole genome shotgun (WGS) entry which is preliminary data.</text>
</comment>
<protein>
    <submittedName>
        <fullName evidence="3">Uncharacterized protein</fullName>
    </submittedName>
</protein>
<dbReference type="Proteomes" id="UP000789595">
    <property type="component" value="Unassembled WGS sequence"/>
</dbReference>
<name>A0A8J2SFF9_9STRA</name>
<keyword evidence="4" id="KW-1185">Reference proteome</keyword>
<reference evidence="3" key="1">
    <citation type="submission" date="2021-11" db="EMBL/GenBank/DDBJ databases">
        <authorList>
            <consortium name="Genoscope - CEA"/>
            <person name="William W."/>
        </authorList>
    </citation>
    <scope>NUCLEOTIDE SEQUENCE</scope>
</reference>
<gene>
    <name evidence="3" type="ORF">PECAL_3P10460</name>
</gene>
<keyword evidence="2" id="KW-1133">Transmembrane helix</keyword>
<dbReference type="EMBL" id="CAKKNE010000003">
    <property type="protein sequence ID" value="CAH0371120.1"/>
    <property type="molecule type" value="Genomic_DNA"/>
</dbReference>
<keyword evidence="2" id="KW-0472">Membrane</keyword>
<organism evidence="3 4">
    <name type="scientific">Pelagomonas calceolata</name>
    <dbReference type="NCBI Taxonomy" id="35677"/>
    <lineage>
        <taxon>Eukaryota</taxon>
        <taxon>Sar</taxon>
        <taxon>Stramenopiles</taxon>
        <taxon>Ochrophyta</taxon>
        <taxon>Pelagophyceae</taxon>
        <taxon>Pelagomonadales</taxon>
        <taxon>Pelagomonadaceae</taxon>
        <taxon>Pelagomonas</taxon>
    </lineage>
</organism>
<evidence type="ECO:0000313" key="3">
    <source>
        <dbReference type="EMBL" id="CAH0371120.1"/>
    </source>
</evidence>
<keyword evidence="1" id="KW-0175">Coiled coil</keyword>
<proteinExistence type="predicted"/>
<feature type="transmembrane region" description="Helical" evidence="2">
    <location>
        <begin position="171"/>
        <end position="191"/>
    </location>
</feature>
<accession>A0A8J2SFF9</accession>
<evidence type="ECO:0000313" key="4">
    <source>
        <dbReference type="Proteomes" id="UP000789595"/>
    </source>
</evidence>
<evidence type="ECO:0000256" key="1">
    <source>
        <dbReference type="SAM" id="Coils"/>
    </source>
</evidence>
<feature type="coiled-coil region" evidence="1">
    <location>
        <begin position="50"/>
        <end position="84"/>
    </location>
</feature>
<dbReference type="AlphaFoldDB" id="A0A8J2SFF9"/>
<evidence type="ECO:0000256" key="2">
    <source>
        <dbReference type="SAM" id="Phobius"/>
    </source>
</evidence>